<gene>
    <name evidence="3" type="ORF">PDM29_04700</name>
</gene>
<evidence type="ECO:0000313" key="3">
    <source>
        <dbReference type="EMBL" id="WNH53584.1"/>
    </source>
</evidence>
<feature type="chain" id="PRO_5046881441" description="DUF4124 domain-containing protein" evidence="2">
    <location>
        <begin position="19"/>
        <end position="242"/>
    </location>
</feature>
<dbReference type="Proteomes" id="UP001302072">
    <property type="component" value="Chromosome"/>
</dbReference>
<proteinExistence type="predicted"/>
<feature type="signal peptide" evidence="2">
    <location>
        <begin position="1"/>
        <end position="18"/>
    </location>
</feature>
<keyword evidence="2" id="KW-0732">Signal</keyword>
<reference evidence="3 4" key="1">
    <citation type="submission" date="2022-12" db="EMBL/GenBank/DDBJ databases">
        <title>Two new species, Stenotrophomonas aracearum and Stenotrophomonas oahuensis, isolated from Anthurium (Araceae family) in Hawaii.</title>
        <authorList>
            <person name="Chunag S.C."/>
            <person name="Dobhal S."/>
            <person name="Alvarez A."/>
            <person name="Arif M."/>
        </authorList>
    </citation>
    <scope>NUCLEOTIDE SEQUENCE [LARGE SCALE GENOMIC DNA]</scope>
    <source>
        <strain evidence="3 4">A5586</strain>
    </source>
</reference>
<sequence>MNYTRLLLLLSLASPALADDSIVFRCTDADDNVSMQSTPCPKGSHQVMQRMSAGRSRAETSVSTSAAPPAPAPSAPSPTPAAAPATAGVPLIPGTQIPMERTISEAYQVERGNAILDSANLPRPGDAKEEADAGKPPLPAIFQCQRADGGRYLHELEPSPAHCELLNVTGLGGATPVNAASCEVVRDECQEIAEADRCGAWQQRFRNARGQESFASADRKAAASAERARLQAVLEASNCPVP</sequence>
<feature type="compositionally biased region" description="Pro residues" evidence="1">
    <location>
        <begin position="68"/>
        <end position="81"/>
    </location>
</feature>
<organism evidence="3 4">
    <name type="scientific">Stenotrophomonas oahuensis</name>
    <dbReference type="NCBI Taxonomy" id="3003271"/>
    <lineage>
        <taxon>Bacteria</taxon>
        <taxon>Pseudomonadati</taxon>
        <taxon>Pseudomonadota</taxon>
        <taxon>Gammaproteobacteria</taxon>
        <taxon>Lysobacterales</taxon>
        <taxon>Lysobacteraceae</taxon>
        <taxon>Stenotrophomonas</taxon>
    </lineage>
</organism>
<evidence type="ECO:0000256" key="2">
    <source>
        <dbReference type="SAM" id="SignalP"/>
    </source>
</evidence>
<dbReference type="EMBL" id="CP115541">
    <property type="protein sequence ID" value="WNH53584.1"/>
    <property type="molecule type" value="Genomic_DNA"/>
</dbReference>
<keyword evidence="4" id="KW-1185">Reference proteome</keyword>
<feature type="region of interest" description="Disordered" evidence="1">
    <location>
        <begin position="35"/>
        <end position="89"/>
    </location>
</feature>
<evidence type="ECO:0000313" key="4">
    <source>
        <dbReference type="Proteomes" id="UP001302072"/>
    </source>
</evidence>
<evidence type="ECO:0008006" key="5">
    <source>
        <dbReference type="Google" id="ProtNLM"/>
    </source>
</evidence>
<protein>
    <recommendedName>
        <fullName evidence="5">DUF4124 domain-containing protein</fullName>
    </recommendedName>
</protein>
<name>A0ABY9YRL3_9GAMM</name>
<accession>A0ABY9YRL3</accession>
<feature type="region of interest" description="Disordered" evidence="1">
    <location>
        <begin position="117"/>
        <end position="137"/>
    </location>
</feature>
<dbReference type="RefSeq" id="WP_311192727.1">
    <property type="nucleotide sequence ID" value="NZ_CP115541.1"/>
</dbReference>
<evidence type="ECO:0000256" key="1">
    <source>
        <dbReference type="SAM" id="MobiDB-lite"/>
    </source>
</evidence>